<dbReference type="PROSITE" id="PS51721">
    <property type="entry name" value="G_CP"/>
    <property type="match status" value="1"/>
</dbReference>
<feature type="domain" description="EngC GTPase" evidence="5">
    <location>
        <begin position="118"/>
        <end position="268"/>
    </location>
</feature>
<name>A0A918QD79_9ACTN</name>
<dbReference type="CDD" id="cd01854">
    <property type="entry name" value="YjeQ_EngC"/>
    <property type="match status" value="1"/>
</dbReference>
<comment type="cofactor">
    <cofactor evidence="3">
        <name>Zn(2+)</name>
        <dbReference type="ChEBI" id="CHEBI:29105"/>
    </cofactor>
    <text evidence="3">Binds 1 zinc ion per subunit.</text>
</comment>
<evidence type="ECO:0000313" key="7">
    <source>
        <dbReference type="EMBL" id="GGZ42944.1"/>
    </source>
</evidence>
<dbReference type="EC" id="3.6.1.-" evidence="3"/>
<keyword evidence="3" id="KW-0862">Zinc</keyword>
<dbReference type="RefSeq" id="WP_190124657.1">
    <property type="nucleotide sequence ID" value="NZ_BMWG01000013.1"/>
</dbReference>
<dbReference type="Gene3D" id="1.10.40.50">
    <property type="entry name" value="Probable gtpase engc, domain 3"/>
    <property type="match status" value="1"/>
</dbReference>
<sequence length="337" mass="36697">MRRYGKNPDEDDIRVRPNRKGNRPRTSIRPKHEDAAEGMVLTVDRGRLTCLVEDRVVMAMKARELGRKAAVVGDRVSIVGDLSGAKDTLARIVRIEPRASVLRRTADDDDPFERVVVANADQLAIVTALADPEPRPRMIDRCLVAAYDGGLTPLLVLTKSDLAPPDELLEMYGALGVPHVVTTREEFVDGVAADRVHEHLSGRTTAFVGHSGVGKTTLVNALVPEDRRRTTGHVNAVTGRGRHTTTSALALPLADARGGWVIDTPGVRSFGLNHVDPSRVILAFPDLVPGTEDCPRGCSHDEPECALDAWVADGHADPARLNSLRRLLATRERREGD</sequence>
<dbReference type="InterPro" id="IPR030378">
    <property type="entry name" value="G_CP_dom"/>
</dbReference>
<keyword evidence="2 3" id="KW-0342">GTP-binding</keyword>
<evidence type="ECO:0000259" key="6">
    <source>
        <dbReference type="PROSITE" id="PS51721"/>
    </source>
</evidence>
<dbReference type="Pfam" id="PF03193">
    <property type="entry name" value="RsgA_GTPase"/>
    <property type="match status" value="1"/>
</dbReference>
<feature type="compositionally biased region" description="Basic residues" evidence="4">
    <location>
        <begin position="16"/>
        <end position="29"/>
    </location>
</feature>
<keyword evidence="3" id="KW-0690">Ribosome biogenesis</keyword>
<keyword evidence="3" id="KW-0479">Metal-binding</keyword>
<evidence type="ECO:0000256" key="3">
    <source>
        <dbReference type="HAMAP-Rule" id="MF_01820"/>
    </source>
</evidence>
<dbReference type="Gene3D" id="3.40.50.300">
    <property type="entry name" value="P-loop containing nucleotide triphosphate hydrolases"/>
    <property type="match status" value="1"/>
</dbReference>
<protein>
    <recommendedName>
        <fullName evidence="3">Small ribosomal subunit biogenesis GTPase RsgA</fullName>
        <ecNumber evidence="3">3.6.1.-</ecNumber>
    </recommendedName>
</protein>
<feature type="binding site" evidence="3">
    <location>
        <position position="298"/>
    </location>
    <ligand>
        <name>Zn(2+)</name>
        <dbReference type="ChEBI" id="CHEBI:29105"/>
    </ligand>
</feature>
<proteinExistence type="inferred from homology"/>
<dbReference type="InterPro" id="IPR004881">
    <property type="entry name" value="Ribosome_biogen_GTPase_RsgA"/>
</dbReference>
<comment type="subcellular location">
    <subcellularLocation>
        <location evidence="3">Cytoplasm</location>
    </subcellularLocation>
</comment>
<dbReference type="NCBIfam" id="TIGR00157">
    <property type="entry name" value="ribosome small subunit-dependent GTPase A"/>
    <property type="match status" value="1"/>
</dbReference>
<accession>A0A918QD79</accession>
<feature type="binding site" evidence="3">
    <location>
        <position position="305"/>
    </location>
    <ligand>
        <name>Zn(2+)</name>
        <dbReference type="ChEBI" id="CHEBI:29105"/>
    </ligand>
</feature>
<feature type="region of interest" description="Disordered" evidence="4">
    <location>
        <begin position="1"/>
        <end position="34"/>
    </location>
</feature>
<keyword evidence="3" id="KW-0694">RNA-binding</keyword>
<dbReference type="InterPro" id="IPR027417">
    <property type="entry name" value="P-loop_NTPase"/>
</dbReference>
<dbReference type="EMBL" id="BMWG01000013">
    <property type="protein sequence ID" value="GGZ42944.1"/>
    <property type="molecule type" value="Genomic_DNA"/>
</dbReference>
<keyword evidence="8" id="KW-1185">Reference proteome</keyword>
<reference evidence="7" key="1">
    <citation type="journal article" date="2014" name="Int. J. Syst. Evol. Microbiol.">
        <title>Complete genome sequence of Corynebacterium casei LMG S-19264T (=DSM 44701T), isolated from a smear-ripened cheese.</title>
        <authorList>
            <consortium name="US DOE Joint Genome Institute (JGI-PGF)"/>
            <person name="Walter F."/>
            <person name="Albersmeier A."/>
            <person name="Kalinowski J."/>
            <person name="Ruckert C."/>
        </authorList>
    </citation>
    <scope>NUCLEOTIDE SEQUENCE</scope>
    <source>
        <strain evidence="7">JCM 4988</strain>
    </source>
</reference>
<comment type="function">
    <text evidence="3">One of several proteins that assist in the late maturation steps of the functional core of the 30S ribosomal subunit. Helps release RbfA from mature subunits. May play a role in the assembly of ribosomal proteins into the subunit. Circularly permuted GTPase that catalyzes slow GTP hydrolysis, GTPase activity is stimulated by the 30S ribosomal subunit.</text>
</comment>
<dbReference type="GO" id="GO:0005525">
    <property type="term" value="F:GTP binding"/>
    <property type="evidence" value="ECO:0007669"/>
    <property type="project" value="UniProtKB-UniRule"/>
</dbReference>
<dbReference type="GO" id="GO:0003924">
    <property type="term" value="F:GTPase activity"/>
    <property type="evidence" value="ECO:0007669"/>
    <property type="project" value="UniProtKB-UniRule"/>
</dbReference>
<reference evidence="7" key="2">
    <citation type="submission" date="2020-09" db="EMBL/GenBank/DDBJ databases">
        <authorList>
            <person name="Sun Q."/>
            <person name="Ohkuma M."/>
        </authorList>
    </citation>
    <scope>NUCLEOTIDE SEQUENCE</scope>
    <source>
        <strain evidence="7">JCM 4988</strain>
    </source>
</reference>
<keyword evidence="3" id="KW-0963">Cytoplasm</keyword>
<dbReference type="GO" id="GO:0042274">
    <property type="term" value="P:ribosomal small subunit biogenesis"/>
    <property type="evidence" value="ECO:0007669"/>
    <property type="project" value="UniProtKB-UniRule"/>
</dbReference>
<keyword evidence="1 3" id="KW-0547">Nucleotide-binding</keyword>
<comment type="subunit">
    <text evidence="3">Monomer. Associates with 30S ribosomal subunit, binds 16S rRNA.</text>
</comment>
<organism evidence="7 8">
    <name type="scientific">Streptomyces inusitatus</name>
    <dbReference type="NCBI Taxonomy" id="68221"/>
    <lineage>
        <taxon>Bacteria</taxon>
        <taxon>Bacillati</taxon>
        <taxon>Actinomycetota</taxon>
        <taxon>Actinomycetes</taxon>
        <taxon>Kitasatosporales</taxon>
        <taxon>Streptomycetaceae</taxon>
        <taxon>Streptomyces</taxon>
    </lineage>
</organism>
<feature type="binding site" evidence="3">
    <location>
        <position position="294"/>
    </location>
    <ligand>
        <name>Zn(2+)</name>
        <dbReference type="ChEBI" id="CHEBI:29105"/>
    </ligand>
</feature>
<dbReference type="GO" id="GO:0019843">
    <property type="term" value="F:rRNA binding"/>
    <property type="evidence" value="ECO:0007669"/>
    <property type="project" value="UniProtKB-KW"/>
</dbReference>
<dbReference type="PROSITE" id="PS50936">
    <property type="entry name" value="ENGC_GTPASE"/>
    <property type="match status" value="1"/>
</dbReference>
<evidence type="ECO:0000259" key="5">
    <source>
        <dbReference type="PROSITE" id="PS50936"/>
    </source>
</evidence>
<dbReference type="GO" id="GO:0046872">
    <property type="term" value="F:metal ion binding"/>
    <property type="evidence" value="ECO:0007669"/>
    <property type="project" value="UniProtKB-KW"/>
</dbReference>
<dbReference type="HAMAP" id="MF_01820">
    <property type="entry name" value="GTPase_RsgA"/>
    <property type="match status" value="1"/>
</dbReference>
<feature type="domain" description="CP-type G" evidence="6">
    <location>
        <begin position="109"/>
        <end position="270"/>
    </location>
</feature>
<keyword evidence="3" id="KW-0378">Hydrolase</keyword>
<keyword evidence="3" id="KW-0699">rRNA-binding</keyword>
<dbReference type="Proteomes" id="UP000630936">
    <property type="component" value="Unassembled WGS sequence"/>
</dbReference>
<comment type="similarity">
    <text evidence="3">Belongs to the TRAFAC class YlqF/YawG GTPase family. RsgA subfamily.</text>
</comment>
<dbReference type="InterPro" id="IPR010914">
    <property type="entry name" value="RsgA_GTPase_dom"/>
</dbReference>
<evidence type="ECO:0000313" key="8">
    <source>
        <dbReference type="Proteomes" id="UP000630936"/>
    </source>
</evidence>
<comment type="caution">
    <text evidence="7">The sequence shown here is derived from an EMBL/GenBank/DDBJ whole genome shotgun (WGS) entry which is preliminary data.</text>
</comment>
<dbReference type="PANTHER" id="PTHR32120:SF11">
    <property type="entry name" value="SMALL RIBOSOMAL SUBUNIT BIOGENESIS GTPASE RSGA 1, MITOCHONDRIAL-RELATED"/>
    <property type="match status" value="1"/>
</dbReference>
<feature type="binding site" evidence="3">
    <location>
        <begin position="158"/>
        <end position="161"/>
    </location>
    <ligand>
        <name>GTP</name>
        <dbReference type="ChEBI" id="CHEBI:37565"/>
    </ligand>
</feature>
<feature type="binding site" evidence="3">
    <location>
        <position position="300"/>
    </location>
    <ligand>
        <name>Zn(2+)</name>
        <dbReference type="ChEBI" id="CHEBI:29105"/>
    </ligand>
</feature>
<gene>
    <name evidence="3 7" type="primary">rsgA</name>
    <name evidence="7" type="ORF">GCM10010387_41700</name>
</gene>
<dbReference type="PANTHER" id="PTHR32120">
    <property type="entry name" value="SMALL RIBOSOMAL SUBUNIT BIOGENESIS GTPASE RSGA"/>
    <property type="match status" value="1"/>
</dbReference>
<feature type="binding site" evidence="3">
    <location>
        <begin position="209"/>
        <end position="217"/>
    </location>
    <ligand>
        <name>GTP</name>
        <dbReference type="ChEBI" id="CHEBI:37565"/>
    </ligand>
</feature>
<dbReference type="AlphaFoldDB" id="A0A918QD79"/>
<evidence type="ECO:0000256" key="2">
    <source>
        <dbReference type="ARBA" id="ARBA00023134"/>
    </source>
</evidence>
<evidence type="ECO:0000256" key="1">
    <source>
        <dbReference type="ARBA" id="ARBA00022741"/>
    </source>
</evidence>
<evidence type="ECO:0000256" key="4">
    <source>
        <dbReference type="SAM" id="MobiDB-lite"/>
    </source>
</evidence>
<dbReference type="GO" id="GO:0005737">
    <property type="term" value="C:cytoplasm"/>
    <property type="evidence" value="ECO:0007669"/>
    <property type="project" value="UniProtKB-SubCell"/>
</dbReference>
<dbReference type="SUPFAM" id="SSF52540">
    <property type="entry name" value="P-loop containing nucleoside triphosphate hydrolases"/>
    <property type="match status" value="1"/>
</dbReference>